<organism evidence="17 18">
    <name type="scientific">Candidatus Nomurabacteria bacterium RIFCSPLOWO2_12_FULL_44_11</name>
    <dbReference type="NCBI Taxonomy" id="1801796"/>
    <lineage>
        <taxon>Bacteria</taxon>
        <taxon>Candidatus Nomuraibacteriota</taxon>
    </lineage>
</organism>
<evidence type="ECO:0000256" key="5">
    <source>
        <dbReference type="ARBA" id="ARBA00022679"/>
    </source>
</evidence>
<evidence type="ECO:0000256" key="10">
    <source>
        <dbReference type="ARBA" id="ARBA00038367"/>
    </source>
</evidence>
<dbReference type="EC" id="2.5.1.7" evidence="11"/>
<dbReference type="GO" id="GO:0051301">
    <property type="term" value="P:cell division"/>
    <property type="evidence" value="ECO:0007669"/>
    <property type="project" value="UniProtKB-KW"/>
</dbReference>
<comment type="pathway">
    <text evidence="2">Cell wall biogenesis; peptidoglycan biosynthesis.</text>
</comment>
<keyword evidence="9" id="KW-0961">Cell wall biogenesis/degradation</keyword>
<keyword evidence="4" id="KW-0132">Cell division</keyword>
<sequence>MDFEIVGGKKLSGTIRTGYSKNGSVGLLCASLLNRGTTILHGIARIEEVYRIIEIMESLGVKVSWVGNNSVKIHPPKEFNVKKLNRESAEKTRSILMFIGPLTHYLPSFYIPHAEGCHLGKRTIAAHRYALEELGIKVAVTDDRYEIKSKKFTPANIIMYEAGDTPIENVLTAAALIPGKTTVKFTSSNYQVQEICFFLEKCGVNIGGIGTSTLIVHGIKNINKKIEYYNSEDPIESMTFIAAAIATDSTLTVTRCPIDFLDLELYKLKKMGLQFRVSKEYKADNKRTVLIDITIFPSKFKALDDKIHANPYPGINMDNLPYFVIPAIKAKGQTLIHDWTYENRAIYLTELNRMGANITLADPHRLYIEGGTKLKSAQVVCPPALRPSMVILIAMLGASGTSILRNIYMINRGYEDIVKRLNSIGADIKII</sequence>
<dbReference type="EMBL" id="MFVU01000002">
    <property type="protein sequence ID" value="OGJ02453.1"/>
    <property type="molecule type" value="Genomic_DNA"/>
</dbReference>
<evidence type="ECO:0000256" key="6">
    <source>
        <dbReference type="ARBA" id="ARBA00022960"/>
    </source>
</evidence>
<comment type="subcellular location">
    <subcellularLocation>
        <location evidence="1">Cytoplasm</location>
    </subcellularLocation>
</comment>
<keyword evidence="3" id="KW-0963">Cytoplasm</keyword>
<dbReference type="Gene3D" id="3.65.10.10">
    <property type="entry name" value="Enolpyruvate transferase domain"/>
    <property type="match status" value="2"/>
</dbReference>
<dbReference type="NCBIfam" id="NF006873">
    <property type="entry name" value="PRK09369.1"/>
    <property type="match status" value="1"/>
</dbReference>
<dbReference type="InterPro" id="IPR013792">
    <property type="entry name" value="RNA3'P_cycl/enolpyr_Trfase_a/b"/>
</dbReference>
<evidence type="ECO:0000313" key="18">
    <source>
        <dbReference type="Proteomes" id="UP000178645"/>
    </source>
</evidence>
<evidence type="ECO:0000256" key="3">
    <source>
        <dbReference type="ARBA" id="ARBA00022490"/>
    </source>
</evidence>
<evidence type="ECO:0000256" key="8">
    <source>
        <dbReference type="ARBA" id="ARBA00023306"/>
    </source>
</evidence>
<comment type="similarity">
    <text evidence="10">Belongs to the EPSP synthase family. MurA subfamily.</text>
</comment>
<protein>
    <recommendedName>
        <fullName evidence="12">UDP-N-acetylglucosamine 1-carboxyvinyltransferase</fullName>
        <ecNumber evidence="11">2.5.1.7</ecNumber>
    </recommendedName>
    <alternativeName>
        <fullName evidence="13">Enoylpyruvate transferase</fullName>
    </alternativeName>
    <alternativeName>
        <fullName evidence="14">UDP-N-acetylglucosamine enolpyruvyl transferase</fullName>
    </alternativeName>
</protein>
<dbReference type="GO" id="GO:0005737">
    <property type="term" value="C:cytoplasm"/>
    <property type="evidence" value="ECO:0007669"/>
    <property type="project" value="UniProtKB-SubCell"/>
</dbReference>
<keyword evidence="7" id="KW-0573">Peptidoglycan synthesis</keyword>
<evidence type="ECO:0000256" key="7">
    <source>
        <dbReference type="ARBA" id="ARBA00022984"/>
    </source>
</evidence>
<dbReference type="PANTHER" id="PTHR43783">
    <property type="entry name" value="UDP-N-ACETYLGLUCOSAMINE 1-CARBOXYVINYLTRANSFERASE"/>
    <property type="match status" value="1"/>
</dbReference>
<evidence type="ECO:0000256" key="9">
    <source>
        <dbReference type="ARBA" id="ARBA00023316"/>
    </source>
</evidence>
<dbReference type="PANTHER" id="PTHR43783:SF1">
    <property type="entry name" value="UDP-N-ACETYLGLUCOSAMINE 1-CARBOXYVINYLTRANSFERASE"/>
    <property type="match status" value="1"/>
</dbReference>
<dbReference type="InterPro" id="IPR050068">
    <property type="entry name" value="MurA_subfamily"/>
</dbReference>
<evidence type="ECO:0000256" key="14">
    <source>
        <dbReference type="ARBA" id="ARBA00042842"/>
    </source>
</evidence>
<evidence type="ECO:0000256" key="13">
    <source>
        <dbReference type="ARBA" id="ARBA00042443"/>
    </source>
</evidence>
<gene>
    <name evidence="17" type="ORF">A3G53_03420</name>
</gene>
<dbReference type="GO" id="GO:0008760">
    <property type="term" value="F:UDP-N-acetylglucosamine 1-carboxyvinyltransferase activity"/>
    <property type="evidence" value="ECO:0007669"/>
    <property type="project" value="UniProtKB-EC"/>
</dbReference>
<name>A0A1F6Y7W4_9BACT</name>
<dbReference type="GO" id="GO:0008360">
    <property type="term" value="P:regulation of cell shape"/>
    <property type="evidence" value="ECO:0007669"/>
    <property type="project" value="UniProtKB-KW"/>
</dbReference>
<evidence type="ECO:0000256" key="11">
    <source>
        <dbReference type="ARBA" id="ARBA00039108"/>
    </source>
</evidence>
<keyword evidence="8" id="KW-0131">Cell cycle</keyword>
<evidence type="ECO:0000256" key="1">
    <source>
        <dbReference type="ARBA" id="ARBA00004496"/>
    </source>
</evidence>
<evidence type="ECO:0000256" key="15">
    <source>
        <dbReference type="ARBA" id="ARBA00047527"/>
    </source>
</evidence>
<dbReference type="InterPro" id="IPR036968">
    <property type="entry name" value="Enolpyruvate_Tfrase_sf"/>
</dbReference>
<feature type="domain" description="Enolpyruvate transferase" evidence="16">
    <location>
        <begin position="7"/>
        <end position="421"/>
    </location>
</feature>
<dbReference type="GO" id="GO:0071555">
    <property type="term" value="P:cell wall organization"/>
    <property type="evidence" value="ECO:0007669"/>
    <property type="project" value="UniProtKB-KW"/>
</dbReference>
<dbReference type="Pfam" id="PF00275">
    <property type="entry name" value="EPSP_synthase"/>
    <property type="match status" value="1"/>
</dbReference>
<evidence type="ECO:0000259" key="16">
    <source>
        <dbReference type="Pfam" id="PF00275"/>
    </source>
</evidence>
<reference evidence="17 18" key="1">
    <citation type="journal article" date="2016" name="Nat. Commun.">
        <title>Thousands of microbial genomes shed light on interconnected biogeochemical processes in an aquifer system.</title>
        <authorList>
            <person name="Anantharaman K."/>
            <person name="Brown C.T."/>
            <person name="Hug L.A."/>
            <person name="Sharon I."/>
            <person name="Castelle C.J."/>
            <person name="Probst A.J."/>
            <person name="Thomas B.C."/>
            <person name="Singh A."/>
            <person name="Wilkins M.J."/>
            <person name="Karaoz U."/>
            <person name="Brodie E.L."/>
            <person name="Williams K.H."/>
            <person name="Hubbard S.S."/>
            <person name="Banfield J.F."/>
        </authorList>
    </citation>
    <scope>NUCLEOTIDE SEQUENCE [LARGE SCALE GENOMIC DNA]</scope>
</reference>
<proteinExistence type="inferred from homology"/>
<evidence type="ECO:0000256" key="4">
    <source>
        <dbReference type="ARBA" id="ARBA00022618"/>
    </source>
</evidence>
<evidence type="ECO:0000256" key="2">
    <source>
        <dbReference type="ARBA" id="ARBA00004752"/>
    </source>
</evidence>
<evidence type="ECO:0000256" key="12">
    <source>
        <dbReference type="ARBA" id="ARBA00039754"/>
    </source>
</evidence>
<dbReference type="InterPro" id="IPR001986">
    <property type="entry name" value="Enolpyruvate_Tfrase_dom"/>
</dbReference>
<dbReference type="Proteomes" id="UP000178645">
    <property type="component" value="Unassembled WGS sequence"/>
</dbReference>
<dbReference type="AlphaFoldDB" id="A0A1F6Y7W4"/>
<keyword evidence="5 17" id="KW-0808">Transferase</keyword>
<dbReference type="GO" id="GO:0009252">
    <property type="term" value="P:peptidoglycan biosynthetic process"/>
    <property type="evidence" value="ECO:0007669"/>
    <property type="project" value="UniProtKB-KW"/>
</dbReference>
<dbReference type="SUPFAM" id="SSF55205">
    <property type="entry name" value="EPT/RTPC-like"/>
    <property type="match status" value="1"/>
</dbReference>
<evidence type="ECO:0000313" key="17">
    <source>
        <dbReference type="EMBL" id="OGJ02453.1"/>
    </source>
</evidence>
<keyword evidence="6" id="KW-0133">Cell shape</keyword>
<comment type="catalytic activity">
    <reaction evidence="15">
        <text>phosphoenolpyruvate + UDP-N-acetyl-alpha-D-glucosamine = UDP-N-acetyl-3-O-(1-carboxyvinyl)-alpha-D-glucosamine + phosphate</text>
        <dbReference type="Rhea" id="RHEA:18681"/>
        <dbReference type="ChEBI" id="CHEBI:43474"/>
        <dbReference type="ChEBI" id="CHEBI:57705"/>
        <dbReference type="ChEBI" id="CHEBI:58702"/>
        <dbReference type="ChEBI" id="CHEBI:68483"/>
        <dbReference type="EC" id="2.5.1.7"/>
    </reaction>
</comment>
<comment type="caution">
    <text evidence="17">The sequence shown here is derived from an EMBL/GenBank/DDBJ whole genome shotgun (WGS) entry which is preliminary data.</text>
</comment>
<accession>A0A1F6Y7W4</accession>